<feature type="domain" description="Glycoside hydrolase family 31 TIM barrel" evidence="3">
    <location>
        <begin position="260"/>
        <end position="583"/>
    </location>
</feature>
<dbReference type="GO" id="GO:0016787">
    <property type="term" value="F:hydrolase activity"/>
    <property type="evidence" value="ECO:0007669"/>
    <property type="project" value="UniProtKB-KW"/>
</dbReference>
<organism evidence="7 8">
    <name type="scientific">Echinicola arenosa</name>
    <dbReference type="NCBI Taxonomy" id="2774144"/>
    <lineage>
        <taxon>Bacteria</taxon>
        <taxon>Pseudomonadati</taxon>
        <taxon>Bacteroidota</taxon>
        <taxon>Cytophagia</taxon>
        <taxon>Cytophagales</taxon>
        <taxon>Cyclobacteriaceae</taxon>
        <taxon>Echinicola</taxon>
    </lineage>
</organism>
<dbReference type="InterPro" id="IPR048395">
    <property type="entry name" value="Glyco_hydro_31_C"/>
</dbReference>
<evidence type="ECO:0000259" key="5">
    <source>
        <dbReference type="Pfam" id="PF17137"/>
    </source>
</evidence>
<evidence type="ECO:0000259" key="3">
    <source>
        <dbReference type="Pfam" id="PF01055"/>
    </source>
</evidence>
<accession>A0ABR9AMU5</accession>
<dbReference type="SUPFAM" id="SSF51011">
    <property type="entry name" value="Glycosyl hydrolase domain"/>
    <property type="match status" value="1"/>
</dbReference>
<evidence type="ECO:0000259" key="6">
    <source>
        <dbReference type="Pfam" id="PF21365"/>
    </source>
</evidence>
<dbReference type="Gene3D" id="2.60.40.1760">
    <property type="entry name" value="glycosyl hydrolase (family 31)"/>
    <property type="match status" value="1"/>
</dbReference>
<dbReference type="InterPro" id="IPR000322">
    <property type="entry name" value="Glyco_hydro_31_TIM"/>
</dbReference>
<gene>
    <name evidence="7" type="ORF">IFO69_12975</name>
</gene>
<dbReference type="InterPro" id="IPR051816">
    <property type="entry name" value="Glycosyl_Hydrolase_31"/>
</dbReference>
<evidence type="ECO:0000313" key="8">
    <source>
        <dbReference type="Proteomes" id="UP000647133"/>
    </source>
</evidence>
<comment type="caution">
    <text evidence="7">The sequence shown here is derived from an EMBL/GenBank/DDBJ whole genome shotgun (WGS) entry which is preliminary data.</text>
</comment>
<keyword evidence="2 7" id="KW-0378">Hydrolase</keyword>
<sequence>MNIKHFFAAFFIFFTTLGLSLGQTGSGDLSKDKNSYLIRSASQTLKLEFYSPEILRIRCVWDKAFENEYSYMLKKQDWEPIPVKVEESNDDFVFETERMTVMVDKETFQLSIYDEHGNLLSGEKGEVASGGAYQEGSTVGTTKTLSPDEHFFGFGERMDFLDRRGKQVDLNVGRGLGRPHIVGAYNVLEANYSPVPFFMSTKGYGIFFHNSYATHWDMGASMPQALRFEAEGGELDYFFMYGPDFSKILYHYTDLTGRSPLLPRFAHGLHVGTYSGGTWGHEEMTSTHYVVALAQKYREKGIPFDVLHLDSTWRMFGKNGGSGATSFEWRETFKDPKSMFDSLYAMDVNMVGLHVRPRFDNGNYLNLLDQAREKGHVYPEDHNLGEFVNVFDQASVDWWWDNGVMRIAEIGAMFLKTDEGSAFGRKANESNKTGPTSERAVRLHNVFPVAYAKAPYEKFKEYNGMRGMNHTREGYAGIQRYPFIWAGDWPSEWQYFGPVIKAGINIGMSGVGYWSHNMGGFEHQADPELFARWVQFGMFSPIAHVFGMDHPGYKEPWNYGEKAEEIFTKYDKLRYRLIPYIYSTAFQQYQTGKPIMRALVLEHQDDYNTYDIGDQYYFGDQMIVCPVLTKEAQTRTVYLPEGTWYDYWDGTPYEGKQYYNIVTPLEKLPVFVKAGAIIPMQEAVAFDNKENYGDITLEVFPGRDAVFYLFEDDGVSEKYMEGVYAQTTISTHQRAENLEIKISASEGKFDPGVRNYILKLHLDSIPQTVLVSGKDLPMISIDSVHSGQKGWHYDEAGKVLWTVSEKVPEDVLTFLIKQFNDN</sequence>
<feature type="domain" description="DUF5110" evidence="5">
    <location>
        <begin position="695"/>
        <end position="762"/>
    </location>
</feature>
<dbReference type="Pfam" id="PF21365">
    <property type="entry name" value="Glyco_hydro_31_3rd"/>
    <property type="match status" value="1"/>
</dbReference>
<reference evidence="7 8" key="1">
    <citation type="submission" date="2020-09" db="EMBL/GenBank/DDBJ databases">
        <title>Echinicola sp. CAU 1574 isolated from sand of Sido Beach.</title>
        <authorList>
            <person name="Kim W."/>
        </authorList>
    </citation>
    <scope>NUCLEOTIDE SEQUENCE [LARGE SCALE GENOMIC DNA]</scope>
    <source>
        <strain evidence="7 8">CAU 1574</strain>
    </source>
</reference>
<evidence type="ECO:0000256" key="2">
    <source>
        <dbReference type="RuleBase" id="RU361185"/>
    </source>
</evidence>
<dbReference type="Pfam" id="PF13802">
    <property type="entry name" value="Gal_mutarotas_2"/>
    <property type="match status" value="1"/>
</dbReference>
<dbReference type="PANTHER" id="PTHR43863:SF2">
    <property type="entry name" value="MALTASE-GLUCOAMYLASE"/>
    <property type="match status" value="1"/>
</dbReference>
<evidence type="ECO:0000313" key="7">
    <source>
        <dbReference type="EMBL" id="MBD8489662.1"/>
    </source>
</evidence>
<dbReference type="SUPFAM" id="SSF74650">
    <property type="entry name" value="Galactose mutarotase-like"/>
    <property type="match status" value="1"/>
</dbReference>
<feature type="domain" description="Glycoside hydrolase family 31 N-terminal" evidence="4">
    <location>
        <begin position="44"/>
        <end position="217"/>
    </location>
</feature>
<comment type="similarity">
    <text evidence="1 2">Belongs to the glycosyl hydrolase 31 family.</text>
</comment>
<dbReference type="Gene3D" id="3.20.20.80">
    <property type="entry name" value="Glycosidases"/>
    <property type="match status" value="1"/>
</dbReference>
<dbReference type="InterPro" id="IPR013780">
    <property type="entry name" value="Glyco_hydro_b"/>
</dbReference>
<dbReference type="InterPro" id="IPR011013">
    <property type="entry name" value="Gal_mutarotase_sf_dom"/>
</dbReference>
<name>A0ABR9AMU5_9BACT</name>
<dbReference type="Proteomes" id="UP000647133">
    <property type="component" value="Unassembled WGS sequence"/>
</dbReference>
<keyword evidence="2" id="KW-0326">Glycosidase</keyword>
<dbReference type="InterPro" id="IPR017853">
    <property type="entry name" value="GH"/>
</dbReference>
<evidence type="ECO:0000256" key="1">
    <source>
        <dbReference type="ARBA" id="ARBA00007806"/>
    </source>
</evidence>
<dbReference type="Gene3D" id="2.60.40.1180">
    <property type="entry name" value="Golgi alpha-mannosidase II"/>
    <property type="match status" value="2"/>
</dbReference>
<protein>
    <submittedName>
        <fullName evidence="7">Glycoside hydrolase family 31 protein</fullName>
    </submittedName>
</protein>
<dbReference type="EMBL" id="JACYTQ010000004">
    <property type="protein sequence ID" value="MBD8489662.1"/>
    <property type="molecule type" value="Genomic_DNA"/>
</dbReference>
<dbReference type="InterPro" id="IPR033403">
    <property type="entry name" value="DUF5110"/>
</dbReference>
<keyword evidence="8" id="KW-1185">Reference proteome</keyword>
<dbReference type="CDD" id="cd14752">
    <property type="entry name" value="GH31_N"/>
    <property type="match status" value="1"/>
</dbReference>
<dbReference type="SUPFAM" id="SSF51445">
    <property type="entry name" value="(Trans)glycosidases"/>
    <property type="match status" value="1"/>
</dbReference>
<evidence type="ECO:0000259" key="4">
    <source>
        <dbReference type="Pfam" id="PF13802"/>
    </source>
</evidence>
<dbReference type="RefSeq" id="WP_192010550.1">
    <property type="nucleotide sequence ID" value="NZ_JACYTQ010000004.1"/>
</dbReference>
<dbReference type="PANTHER" id="PTHR43863">
    <property type="entry name" value="HYDROLASE, PUTATIVE (AFU_ORTHOLOGUE AFUA_1G03140)-RELATED"/>
    <property type="match status" value="1"/>
</dbReference>
<dbReference type="CDD" id="cd06589">
    <property type="entry name" value="GH31"/>
    <property type="match status" value="1"/>
</dbReference>
<dbReference type="InterPro" id="IPR025887">
    <property type="entry name" value="Glyco_hydro_31_N_dom"/>
</dbReference>
<feature type="domain" description="Glycosyl hydrolase family 31 C-terminal" evidence="6">
    <location>
        <begin position="592"/>
        <end position="678"/>
    </location>
</feature>
<proteinExistence type="inferred from homology"/>
<dbReference type="Pfam" id="PF01055">
    <property type="entry name" value="Glyco_hydro_31_2nd"/>
    <property type="match status" value="1"/>
</dbReference>
<dbReference type="Pfam" id="PF17137">
    <property type="entry name" value="DUF5110"/>
    <property type="match status" value="1"/>
</dbReference>